<comment type="subcellular location">
    <subcellularLocation>
        <location evidence="5">Nucleus</location>
    </subcellularLocation>
</comment>
<evidence type="ECO:0000256" key="5">
    <source>
        <dbReference type="RuleBase" id="RU003516"/>
    </source>
</evidence>
<name>A0A2P1NR22_9PEZI</name>
<sequence length="378" mass="42308">MAPSKTLIPLPQLDSATDDIIHGPGNNQKAISKRSVGKHGKLMNKVEKKKVTVQAGTKGIAAKKAVNNYIIFRSMMSPLYPNFTQAQRSRFVKSMWEVELSKTSYGLMGRVWTFIRDNTDYRGLTEYLAGAGIICGVVSPDNFNKAYNLSFILQNDGSVDLVQTSPVLPGSIPPARNLSDFELLKELLLRGLPVERPMQLGKQMAEHYMHVMTVNKKVDFPVIEEVLAQSGRAVVGFTAQMDYNPIATCAELLKLQPTDAMFDFGVNVIDTEDITTFDPSMVLSIGPQTHRRYQWDTTTAHYAQPNCGAVNVTAVEDNVKIYNLANPHMWDNISGQVTQRDFVAAQHEEDQAKYDTFDMDDFFMPTAFDEEYPGFDLE</sequence>
<gene>
    <name evidence="8" type="primary">MAT1-1-1</name>
</gene>
<evidence type="ECO:0000313" key="7">
    <source>
        <dbReference type="EMBL" id="AVP71781.1"/>
    </source>
</evidence>
<keyword evidence="1 5" id="KW-0805">Transcription regulation</keyword>
<keyword evidence="4 5" id="KW-0539">Nucleus</keyword>
<evidence type="ECO:0000256" key="4">
    <source>
        <dbReference type="ARBA" id="ARBA00023242"/>
    </source>
</evidence>
<dbReference type="EMBL" id="KY617078">
    <property type="protein sequence ID" value="AVP71781.1"/>
    <property type="molecule type" value="Genomic_DNA"/>
</dbReference>
<evidence type="ECO:0000313" key="8">
    <source>
        <dbReference type="EMBL" id="AVP71785.1"/>
    </source>
</evidence>
<comment type="similarity">
    <text evidence="5">Belongs to the MATALPHA1 family.</text>
</comment>
<protein>
    <submittedName>
        <fullName evidence="8">MAT1-1-1</fullName>
    </submittedName>
</protein>
<dbReference type="InterPro" id="IPR006856">
    <property type="entry name" value="MATalpha_HMGbox"/>
</dbReference>
<evidence type="ECO:0000256" key="3">
    <source>
        <dbReference type="ARBA" id="ARBA00023163"/>
    </source>
</evidence>
<keyword evidence="2 5" id="KW-0238">DNA-binding</keyword>
<dbReference type="AlphaFoldDB" id="A0A2P1NR22"/>
<reference evidence="8" key="1">
    <citation type="submission" date="2017-02" db="EMBL/GenBank/DDBJ databases">
        <title>Fungal Comparative Genomics of Juglanconis species and Ophiognomonia clavigignenti-juglandacearum.</title>
        <authorList>
            <person name="Demers J.E."/>
            <person name="Castlebury L.A."/>
        </authorList>
    </citation>
    <scope>NUCLEOTIDE SEQUENCE</scope>
    <source>
        <strain evidence="8">AR4414</strain>
        <strain evidence="7">MAFF410216</strain>
    </source>
</reference>
<organism evidence="8">
    <name type="scientific">Juglanconis oblonga</name>
    <dbReference type="NCBI Taxonomy" id="1940568"/>
    <lineage>
        <taxon>Eukaryota</taxon>
        <taxon>Fungi</taxon>
        <taxon>Dikarya</taxon>
        <taxon>Ascomycota</taxon>
        <taxon>Pezizomycotina</taxon>
        <taxon>Sordariomycetes</taxon>
        <taxon>Sordariomycetidae</taxon>
        <taxon>Diaporthales</taxon>
        <taxon>Juglanconidaceae</taxon>
        <taxon>Juglanconis</taxon>
    </lineage>
</organism>
<evidence type="ECO:0000259" key="6">
    <source>
        <dbReference type="PROSITE" id="PS51325"/>
    </source>
</evidence>
<proteinExistence type="inferred from homology"/>
<evidence type="ECO:0000256" key="2">
    <source>
        <dbReference type="ARBA" id="ARBA00023125"/>
    </source>
</evidence>
<accession>A0A2P1NR22</accession>
<feature type="domain" description="Alpha box" evidence="6">
    <location>
        <begin position="61"/>
        <end position="116"/>
    </location>
</feature>
<dbReference type="EMBL" id="KY617079">
    <property type="protein sequence ID" value="AVP71785.1"/>
    <property type="molecule type" value="Genomic_DNA"/>
</dbReference>
<dbReference type="GO" id="GO:0008301">
    <property type="term" value="F:DNA binding, bending"/>
    <property type="evidence" value="ECO:0007669"/>
    <property type="project" value="InterPro"/>
</dbReference>
<dbReference type="GO" id="GO:0045895">
    <property type="term" value="P:positive regulation of mating-type specific transcription, DNA-templated"/>
    <property type="evidence" value="ECO:0007669"/>
    <property type="project" value="InterPro"/>
</dbReference>
<dbReference type="PROSITE" id="PS51325">
    <property type="entry name" value="ALPHA_BOX"/>
    <property type="match status" value="1"/>
</dbReference>
<dbReference type="GO" id="GO:0005634">
    <property type="term" value="C:nucleus"/>
    <property type="evidence" value="ECO:0007669"/>
    <property type="project" value="UniProtKB-SubCell"/>
</dbReference>
<keyword evidence="3 5" id="KW-0804">Transcription</keyword>
<evidence type="ECO:0000256" key="1">
    <source>
        <dbReference type="ARBA" id="ARBA00023015"/>
    </source>
</evidence>
<dbReference type="Pfam" id="PF04769">
    <property type="entry name" value="MATalpha_HMGbox"/>
    <property type="match status" value="1"/>
</dbReference>